<dbReference type="Proteomes" id="UP001549921">
    <property type="component" value="Unassembled WGS sequence"/>
</dbReference>
<dbReference type="GO" id="GO:0042383">
    <property type="term" value="C:sarcolemma"/>
    <property type="evidence" value="ECO:0007669"/>
    <property type="project" value="UniProtKB-SubCell"/>
</dbReference>
<sequence length="320" mass="34364">MSVEDRSASTSTGVIRGWGCTPTGDPPPAAVCETPSRATCLPAGLLRGWRRTCLYAIIVLLMVLVFLNIALTLWIIGTLRLNAHGIGPIKIIKNGIQLDGHAWIVDNLAVSTISSQPAQPVTVHSYRNFTVLVSEPTHGENNTSRHVELAKLLIKRDSVVCSGRKFEVRDAHGDNVFSASREEVRMSADTLAVDGVGGVTVKTAIQTPSVRAPPGSDLQLESLTRRLSLKAPQSIHFDSRAGSIDMTSHGDIKFDSIVGSIKIDAPNIVISNLKEASVTNKAQKNIRTMKVYQLCACASGKLFLASPDGVCVATDDELCR</sequence>
<evidence type="ECO:0000256" key="7">
    <source>
        <dbReference type="ARBA" id="ARBA00022968"/>
    </source>
</evidence>
<evidence type="ECO:0000256" key="12">
    <source>
        <dbReference type="ARBA" id="ARBA00023212"/>
    </source>
</evidence>
<evidence type="ECO:0000256" key="13">
    <source>
        <dbReference type="SAM" id="MobiDB-lite"/>
    </source>
</evidence>
<evidence type="ECO:0000256" key="4">
    <source>
        <dbReference type="ARBA" id="ARBA00022475"/>
    </source>
</evidence>
<dbReference type="EMBL" id="JBEDNZ010000008">
    <property type="protein sequence ID" value="KAL0839506.1"/>
    <property type="molecule type" value="Genomic_DNA"/>
</dbReference>
<accession>A0ABD0TBU1</accession>
<feature type="transmembrane region" description="Helical" evidence="14">
    <location>
        <begin position="53"/>
        <end position="76"/>
    </location>
</feature>
<protein>
    <recommendedName>
        <fullName evidence="17">Delta-sarcoglycan</fullName>
    </recommendedName>
</protein>
<evidence type="ECO:0000256" key="8">
    <source>
        <dbReference type="ARBA" id="ARBA00022989"/>
    </source>
</evidence>
<evidence type="ECO:0000256" key="9">
    <source>
        <dbReference type="ARBA" id="ARBA00023136"/>
    </source>
</evidence>
<comment type="subcellular location">
    <subcellularLocation>
        <location evidence="2">Cell membrane</location>
        <location evidence="2">Sarcolemma</location>
        <topology evidence="2">Single-pass type II membrane protein</topology>
    </subcellularLocation>
    <subcellularLocation>
        <location evidence="1">Cytoplasm</location>
        <location evidence="1">Cytoskeleton</location>
    </subcellularLocation>
</comment>
<comment type="caution">
    <text evidence="15">The sequence shown here is derived from an EMBL/GenBank/DDBJ whole genome shotgun (WGS) entry which is preliminary data.</text>
</comment>
<dbReference type="InterPro" id="IPR006875">
    <property type="entry name" value="Sarcoglycan"/>
</dbReference>
<keyword evidence="10" id="KW-1015">Disulfide bond</keyword>
<evidence type="ECO:0000256" key="5">
    <source>
        <dbReference type="ARBA" id="ARBA00022490"/>
    </source>
</evidence>
<evidence type="ECO:0008006" key="17">
    <source>
        <dbReference type="Google" id="ProtNLM"/>
    </source>
</evidence>
<feature type="region of interest" description="Disordered" evidence="13">
    <location>
        <begin position="1"/>
        <end position="21"/>
    </location>
</feature>
<keyword evidence="6 14" id="KW-0812">Transmembrane</keyword>
<evidence type="ECO:0000313" key="16">
    <source>
        <dbReference type="Proteomes" id="UP001549921"/>
    </source>
</evidence>
<reference evidence="15 16" key="1">
    <citation type="submission" date="2024-06" db="EMBL/GenBank/DDBJ databases">
        <title>A chromosome-level genome assembly of beet webworm, Loxostege sticticalis.</title>
        <authorList>
            <person name="Zhang Y."/>
        </authorList>
    </citation>
    <scope>NUCLEOTIDE SEQUENCE [LARGE SCALE GENOMIC DNA]</scope>
    <source>
        <strain evidence="15">AQ028</strain>
        <tissue evidence="15">Male pupae</tissue>
    </source>
</reference>
<evidence type="ECO:0000256" key="2">
    <source>
        <dbReference type="ARBA" id="ARBA00004274"/>
    </source>
</evidence>
<dbReference type="EMBL" id="JBEDNZ010000008">
    <property type="protein sequence ID" value="KAL0839505.1"/>
    <property type="molecule type" value="Genomic_DNA"/>
</dbReference>
<dbReference type="PANTHER" id="PTHR12939:SF10">
    <property type="entry name" value="EG:4F1.1 PROTEIN"/>
    <property type="match status" value="1"/>
</dbReference>
<evidence type="ECO:0000313" key="15">
    <source>
        <dbReference type="EMBL" id="KAL0839505.1"/>
    </source>
</evidence>
<gene>
    <name evidence="15" type="ORF">ABMA28_016211</name>
</gene>
<evidence type="ECO:0000256" key="14">
    <source>
        <dbReference type="SAM" id="Phobius"/>
    </source>
</evidence>
<keyword evidence="5" id="KW-0963">Cytoplasm</keyword>
<evidence type="ECO:0000256" key="10">
    <source>
        <dbReference type="ARBA" id="ARBA00023157"/>
    </source>
</evidence>
<keyword evidence="4" id="KW-1003">Cell membrane</keyword>
<comment type="similarity">
    <text evidence="3">Belongs to the sarcoglycan beta/delta/gamma/zeta family.</text>
</comment>
<evidence type="ECO:0000256" key="6">
    <source>
        <dbReference type="ARBA" id="ARBA00022692"/>
    </source>
</evidence>
<dbReference type="Pfam" id="PF04790">
    <property type="entry name" value="Sarcoglycan_1"/>
    <property type="match status" value="1"/>
</dbReference>
<organism evidence="15 16">
    <name type="scientific">Loxostege sticticalis</name>
    <name type="common">Beet webworm moth</name>
    <dbReference type="NCBI Taxonomy" id="481309"/>
    <lineage>
        <taxon>Eukaryota</taxon>
        <taxon>Metazoa</taxon>
        <taxon>Ecdysozoa</taxon>
        <taxon>Arthropoda</taxon>
        <taxon>Hexapoda</taxon>
        <taxon>Insecta</taxon>
        <taxon>Pterygota</taxon>
        <taxon>Neoptera</taxon>
        <taxon>Endopterygota</taxon>
        <taxon>Lepidoptera</taxon>
        <taxon>Glossata</taxon>
        <taxon>Ditrysia</taxon>
        <taxon>Pyraloidea</taxon>
        <taxon>Crambidae</taxon>
        <taxon>Pyraustinae</taxon>
        <taxon>Loxostege</taxon>
    </lineage>
</organism>
<dbReference type="GO" id="GO:0005856">
    <property type="term" value="C:cytoskeleton"/>
    <property type="evidence" value="ECO:0007669"/>
    <property type="project" value="UniProtKB-SubCell"/>
</dbReference>
<keyword evidence="12" id="KW-0206">Cytoskeleton</keyword>
<keyword evidence="9 14" id="KW-0472">Membrane</keyword>
<evidence type="ECO:0000256" key="11">
    <source>
        <dbReference type="ARBA" id="ARBA00023180"/>
    </source>
</evidence>
<keyword evidence="7" id="KW-0735">Signal-anchor</keyword>
<dbReference type="AlphaFoldDB" id="A0ABD0TBU1"/>
<proteinExistence type="inferred from homology"/>
<keyword evidence="11" id="KW-0325">Glycoprotein</keyword>
<evidence type="ECO:0000256" key="1">
    <source>
        <dbReference type="ARBA" id="ARBA00004245"/>
    </source>
</evidence>
<dbReference type="InterPro" id="IPR039972">
    <property type="entry name" value="Sarcoglycan_gamma/delta/zeta"/>
</dbReference>
<name>A0ABD0TBU1_LOXSC</name>
<evidence type="ECO:0000256" key="3">
    <source>
        <dbReference type="ARBA" id="ARBA00007574"/>
    </source>
</evidence>
<keyword evidence="8 14" id="KW-1133">Transmembrane helix</keyword>
<dbReference type="PANTHER" id="PTHR12939">
    <property type="entry name" value="SARCOGLYCAN"/>
    <property type="match status" value="1"/>
</dbReference>